<dbReference type="EMBL" id="FQWC01000004">
    <property type="protein sequence ID" value="SHG86332.1"/>
    <property type="molecule type" value="Genomic_DNA"/>
</dbReference>
<dbReference type="InterPro" id="IPR012373">
    <property type="entry name" value="Ferrdict_sens_TM"/>
</dbReference>
<gene>
    <name evidence="5" type="ORF">SAMN05443663_104131</name>
</gene>
<dbReference type="AlphaFoldDB" id="A0A1M5NA54"/>
<dbReference type="OrthoDB" id="934696at2"/>
<dbReference type="RefSeq" id="WP_073416235.1">
    <property type="nucleotide sequence ID" value="NZ_FQWC01000004.1"/>
</dbReference>
<dbReference type="Pfam" id="PF04773">
    <property type="entry name" value="FecR"/>
    <property type="match status" value="1"/>
</dbReference>
<dbReference type="GO" id="GO:0016989">
    <property type="term" value="F:sigma factor antagonist activity"/>
    <property type="evidence" value="ECO:0007669"/>
    <property type="project" value="TreeGrafter"/>
</dbReference>
<feature type="domain" description="Protein FecR C-terminal" evidence="4">
    <location>
        <begin position="212"/>
        <end position="274"/>
    </location>
</feature>
<dbReference type="STRING" id="370979.SAMN05443663_104131"/>
<dbReference type="PANTHER" id="PTHR30273:SF2">
    <property type="entry name" value="PROTEIN FECR"/>
    <property type="match status" value="1"/>
</dbReference>
<dbReference type="InterPro" id="IPR006860">
    <property type="entry name" value="FecR"/>
</dbReference>
<dbReference type="Gene3D" id="3.55.50.30">
    <property type="match status" value="1"/>
</dbReference>
<dbReference type="Pfam" id="PF16344">
    <property type="entry name" value="FecR_C"/>
    <property type="match status" value="1"/>
</dbReference>
<reference evidence="6" key="1">
    <citation type="submission" date="2016-11" db="EMBL/GenBank/DDBJ databases">
        <authorList>
            <person name="Varghese N."/>
            <person name="Submissions S."/>
        </authorList>
    </citation>
    <scope>NUCLEOTIDE SEQUENCE [LARGE SCALE GENOMIC DNA]</scope>
    <source>
        <strain evidence="6">DSM 17963</strain>
    </source>
</reference>
<accession>A0A1M5NA54</accession>
<feature type="domain" description="FecR protein" evidence="3">
    <location>
        <begin position="87"/>
        <end position="177"/>
    </location>
</feature>
<dbReference type="InterPro" id="IPR032508">
    <property type="entry name" value="FecR_C"/>
</dbReference>
<feature type="compositionally biased region" description="Basic and acidic residues" evidence="1">
    <location>
        <begin position="1"/>
        <end position="14"/>
    </location>
</feature>
<evidence type="ECO:0000313" key="6">
    <source>
        <dbReference type="Proteomes" id="UP000184071"/>
    </source>
</evidence>
<dbReference type="PANTHER" id="PTHR30273">
    <property type="entry name" value="PERIPLASMIC SIGNAL SENSOR AND SIGMA FACTOR ACTIVATOR FECR-RELATED"/>
    <property type="match status" value="1"/>
</dbReference>
<keyword evidence="2" id="KW-1133">Transmembrane helix</keyword>
<protein>
    <submittedName>
        <fullName evidence="5">FecR family protein</fullName>
    </submittedName>
</protein>
<evidence type="ECO:0000256" key="1">
    <source>
        <dbReference type="SAM" id="MobiDB-lite"/>
    </source>
</evidence>
<evidence type="ECO:0000259" key="4">
    <source>
        <dbReference type="Pfam" id="PF16344"/>
    </source>
</evidence>
<evidence type="ECO:0000259" key="3">
    <source>
        <dbReference type="Pfam" id="PF04773"/>
    </source>
</evidence>
<keyword evidence="6" id="KW-1185">Reference proteome</keyword>
<dbReference type="Proteomes" id="UP000184071">
    <property type="component" value="Unassembled WGS sequence"/>
</dbReference>
<evidence type="ECO:0000313" key="5">
    <source>
        <dbReference type="EMBL" id="SHG86332.1"/>
    </source>
</evidence>
<keyword evidence="2" id="KW-0472">Membrane</keyword>
<name>A0A1M5NA54_9FLAO</name>
<feature type="transmembrane region" description="Helical" evidence="2">
    <location>
        <begin position="50"/>
        <end position="68"/>
    </location>
</feature>
<dbReference type="Gene3D" id="2.60.120.1440">
    <property type="match status" value="1"/>
</dbReference>
<keyword evidence="2" id="KW-0812">Transmembrane</keyword>
<sequence length="281" mass="32638">MDKEKLEEELKKIWNETPHSNSENTKEASWEEFRSKAFASKKRMFKPWRYAAAAAVLLFVLIGTGIYFNNEPLSETHLVVAKNVIENQTSKIKYVVLPDSSKVELSPNAKIIYGDNFALNRKIEVDGLVYFKVTKDKQHPFQVFCNETTTTVLGTSFIVNETEDEKVTVELFEGSVQMNIKGQDQKWVLKPGEKFIYANQTASVEEFNRFIDFENEKLAVIGKYIEENYGYKVVIPQDYLNQKITIRINKKEDLKTIVQLISEMYNLNFEINENLKQITFQ</sequence>
<feature type="region of interest" description="Disordered" evidence="1">
    <location>
        <begin position="1"/>
        <end position="28"/>
    </location>
</feature>
<dbReference type="PIRSF" id="PIRSF018266">
    <property type="entry name" value="FecR"/>
    <property type="match status" value="1"/>
</dbReference>
<proteinExistence type="predicted"/>
<organism evidence="5 6">
    <name type="scientific">Flavobacterium defluvii</name>
    <dbReference type="NCBI Taxonomy" id="370979"/>
    <lineage>
        <taxon>Bacteria</taxon>
        <taxon>Pseudomonadati</taxon>
        <taxon>Bacteroidota</taxon>
        <taxon>Flavobacteriia</taxon>
        <taxon>Flavobacteriales</taxon>
        <taxon>Flavobacteriaceae</taxon>
        <taxon>Flavobacterium</taxon>
    </lineage>
</organism>
<evidence type="ECO:0000256" key="2">
    <source>
        <dbReference type="SAM" id="Phobius"/>
    </source>
</evidence>